<dbReference type="Pfam" id="PF02080">
    <property type="entry name" value="TrkA_C"/>
    <property type="match status" value="1"/>
</dbReference>
<feature type="domain" description="RCK C-terminal" evidence="2">
    <location>
        <begin position="134"/>
        <end position="216"/>
    </location>
</feature>
<dbReference type="EMBL" id="RJQC01000005">
    <property type="protein sequence ID" value="RNM29129.1"/>
    <property type="molecule type" value="Genomic_DNA"/>
</dbReference>
<dbReference type="InterPro" id="IPR036291">
    <property type="entry name" value="NAD(P)-bd_dom_sf"/>
</dbReference>
<keyword evidence="4" id="KW-1185">Reference proteome</keyword>
<dbReference type="SUPFAM" id="SSF116726">
    <property type="entry name" value="TrkA C-terminal domain-like"/>
    <property type="match status" value="1"/>
</dbReference>
<dbReference type="PANTHER" id="PTHR43833">
    <property type="entry name" value="POTASSIUM CHANNEL PROTEIN 2-RELATED-RELATED"/>
    <property type="match status" value="1"/>
</dbReference>
<comment type="caution">
    <text evidence="3">The sequence shown here is derived from an EMBL/GenBank/DDBJ whole genome shotgun (WGS) entry which is preliminary data.</text>
</comment>
<dbReference type="AlphaFoldDB" id="A0A3N0HWH1"/>
<gene>
    <name evidence="3" type="ORF">EDX97_10890</name>
</gene>
<reference evidence="3 4" key="1">
    <citation type="submission" date="2018-11" db="EMBL/GenBank/DDBJ databases">
        <title>Clostridium sp. nov., a member of the family Erysipelotrichaceae isolated from pig faeces.</title>
        <authorList>
            <person name="Chang Y.-H."/>
        </authorList>
    </citation>
    <scope>NUCLEOTIDE SEQUENCE [LARGE SCALE GENOMIC DNA]</scope>
    <source>
        <strain evidence="3 4">YH-panp20</strain>
    </source>
</reference>
<evidence type="ECO:0000313" key="3">
    <source>
        <dbReference type="EMBL" id="RNM29129.1"/>
    </source>
</evidence>
<dbReference type="PROSITE" id="PS51202">
    <property type="entry name" value="RCK_C"/>
    <property type="match status" value="1"/>
</dbReference>
<dbReference type="InterPro" id="IPR006037">
    <property type="entry name" value="RCK_C"/>
</dbReference>
<evidence type="ECO:0000259" key="1">
    <source>
        <dbReference type="PROSITE" id="PS51201"/>
    </source>
</evidence>
<dbReference type="OrthoDB" id="9776294at2"/>
<dbReference type="Pfam" id="PF02254">
    <property type="entry name" value="TrkA_N"/>
    <property type="match status" value="1"/>
</dbReference>
<protein>
    <submittedName>
        <fullName evidence="3">TrkA family potassium uptake protein</fullName>
    </submittedName>
</protein>
<accession>A0A3N0HWH1</accession>
<dbReference type="InterPro" id="IPR003148">
    <property type="entry name" value="RCK_N"/>
</dbReference>
<dbReference type="SUPFAM" id="SSF51735">
    <property type="entry name" value="NAD(P)-binding Rossmann-fold domains"/>
    <property type="match status" value="1"/>
</dbReference>
<evidence type="ECO:0000259" key="2">
    <source>
        <dbReference type="PROSITE" id="PS51202"/>
    </source>
</evidence>
<dbReference type="RefSeq" id="WP_128521176.1">
    <property type="nucleotide sequence ID" value="NZ_RJQC01000005.1"/>
</dbReference>
<dbReference type="GO" id="GO:0008324">
    <property type="term" value="F:monoatomic cation transmembrane transporter activity"/>
    <property type="evidence" value="ECO:0007669"/>
    <property type="project" value="InterPro"/>
</dbReference>
<dbReference type="PROSITE" id="PS51201">
    <property type="entry name" value="RCK_N"/>
    <property type="match status" value="1"/>
</dbReference>
<evidence type="ECO:0000313" key="4">
    <source>
        <dbReference type="Proteomes" id="UP000276568"/>
    </source>
</evidence>
<organism evidence="3 4">
    <name type="scientific">Absicoccus porci</name>
    <dbReference type="NCBI Taxonomy" id="2486576"/>
    <lineage>
        <taxon>Bacteria</taxon>
        <taxon>Bacillati</taxon>
        <taxon>Bacillota</taxon>
        <taxon>Erysipelotrichia</taxon>
        <taxon>Erysipelotrichales</taxon>
        <taxon>Erysipelotrichaceae</taxon>
        <taxon>Absicoccus</taxon>
    </lineage>
</organism>
<dbReference type="Proteomes" id="UP000276568">
    <property type="component" value="Unassembled WGS sequence"/>
</dbReference>
<sequence>MKSVLLIGLGRFGMNLVHKLNELGHEVMAIDINEERVNDALPFVTNAQIGDTTDREFLESLGVRNFDIVIVAIAHDFESAMITTNTVKEMGAPKVISRACSDIQEKLLKKIGADIIVYPEKQVAHWTALRYTLDTVFDYFELSDGFAIYEVSVPDNWQNKTIVDLNIRKKYHLNILAIKEADGRLNVMVASETKFAKGQRLLVLGKTEDIRKCFKM</sequence>
<feature type="domain" description="RCK N-terminal" evidence="1">
    <location>
        <begin position="1"/>
        <end position="117"/>
    </location>
</feature>
<dbReference type="InterPro" id="IPR036721">
    <property type="entry name" value="RCK_C_sf"/>
</dbReference>
<dbReference type="PANTHER" id="PTHR43833:SF7">
    <property type="entry name" value="KTR SYSTEM POTASSIUM UPTAKE PROTEIN C"/>
    <property type="match status" value="1"/>
</dbReference>
<dbReference type="Gene3D" id="3.40.50.720">
    <property type="entry name" value="NAD(P)-binding Rossmann-like Domain"/>
    <property type="match status" value="1"/>
</dbReference>
<dbReference type="InterPro" id="IPR050721">
    <property type="entry name" value="Trk_Ktr_HKT_K-transport"/>
</dbReference>
<dbReference type="Gene3D" id="3.30.70.1450">
    <property type="entry name" value="Regulator of K+ conductance, C-terminal domain"/>
    <property type="match status" value="1"/>
</dbReference>
<name>A0A3N0HWH1_9FIRM</name>
<dbReference type="GO" id="GO:0006813">
    <property type="term" value="P:potassium ion transport"/>
    <property type="evidence" value="ECO:0007669"/>
    <property type="project" value="InterPro"/>
</dbReference>
<proteinExistence type="predicted"/>